<dbReference type="InterPro" id="IPR050240">
    <property type="entry name" value="DNA_pol_type-B"/>
</dbReference>
<dbReference type="InterPro" id="IPR006172">
    <property type="entry name" value="DNA-dir_DNA_pol_B"/>
</dbReference>
<dbReference type="Pfam" id="PF03104">
    <property type="entry name" value="DNA_pol_B_exo1"/>
    <property type="match status" value="1"/>
</dbReference>
<reference evidence="10 11" key="1">
    <citation type="journal article" date="2016" name="Nat. Commun.">
        <title>Thousands of microbial genomes shed light on interconnected biogeochemical processes in an aquifer system.</title>
        <authorList>
            <person name="Anantharaman K."/>
            <person name="Brown C.T."/>
            <person name="Hug L.A."/>
            <person name="Sharon I."/>
            <person name="Castelle C.J."/>
            <person name="Probst A.J."/>
            <person name="Thomas B.C."/>
            <person name="Singh A."/>
            <person name="Wilkins M.J."/>
            <person name="Karaoz U."/>
            <person name="Brodie E.L."/>
            <person name="Williams K.H."/>
            <person name="Hubbard S.S."/>
            <person name="Banfield J.F."/>
        </authorList>
    </citation>
    <scope>NUCLEOTIDE SEQUENCE [LARGE SCALE GENOMIC DNA]</scope>
    <source>
        <strain evidence="11">RIFCSPLOWO2_12_FULL_64_10</strain>
    </source>
</reference>
<evidence type="ECO:0000256" key="6">
    <source>
        <dbReference type="ARBA" id="ARBA00023125"/>
    </source>
</evidence>
<keyword evidence="3" id="KW-0808">Transferase</keyword>
<feature type="non-terminal residue" evidence="10">
    <location>
        <position position="597"/>
    </location>
</feature>
<dbReference type="PANTHER" id="PTHR10322">
    <property type="entry name" value="DNA POLYMERASE CATALYTIC SUBUNIT"/>
    <property type="match status" value="1"/>
</dbReference>
<dbReference type="InterPro" id="IPR012337">
    <property type="entry name" value="RNaseH-like_sf"/>
</dbReference>
<dbReference type="PANTHER" id="PTHR10322:SF23">
    <property type="entry name" value="DNA POLYMERASE DELTA CATALYTIC SUBUNIT"/>
    <property type="match status" value="1"/>
</dbReference>
<evidence type="ECO:0000313" key="10">
    <source>
        <dbReference type="EMBL" id="OGG45650.1"/>
    </source>
</evidence>
<comment type="caution">
    <text evidence="10">The sequence shown here is derived from an EMBL/GenBank/DDBJ whole genome shotgun (WGS) entry which is preliminary data.</text>
</comment>
<evidence type="ECO:0000259" key="9">
    <source>
        <dbReference type="Pfam" id="PF03104"/>
    </source>
</evidence>
<dbReference type="Proteomes" id="UP000178606">
    <property type="component" value="Unassembled WGS sequence"/>
</dbReference>
<dbReference type="SUPFAM" id="SSF53098">
    <property type="entry name" value="Ribonuclease H-like"/>
    <property type="match status" value="1"/>
</dbReference>
<dbReference type="InterPro" id="IPR006133">
    <property type="entry name" value="DNA-dir_DNA_pol_B_exonuc"/>
</dbReference>
<dbReference type="Gene3D" id="3.90.1600.10">
    <property type="entry name" value="Palm domain of DNA polymerase"/>
    <property type="match status" value="1"/>
</dbReference>
<evidence type="ECO:0000256" key="3">
    <source>
        <dbReference type="ARBA" id="ARBA00022679"/>
    </source>
</evidence>
<accession>A0A1F6C989</accession>
<dbReference type="EMBL" id="MFKF01000369">
    <property type="protein sequence ID" value="OGG45650.1"/>
    <property type="molecule type" value="Genomic_DNA"/>
</dbReference>
<keyword evidence="4" id="KW-0548">Nucleotidyltransferase</keyword>
<name>A0A1F6C989_HANXR</name>
<feature type="domain" description="DNA-directed DNA polymerase family B exonuclease" evidence="9">
    <location>
        <begin position="156"/>
        <end position="261"/>
    </location>
</feature>
<dbReference type="SMART" id="SM00486">
    <property type="entry name" value="POLBc"/>
    <property type="match status" value="1"/>
</dbReference>
<dbReference type="GO" id="GO:0000166">
    <property type="term" value="F:nucleotide binding"/>
    <property type="evidence" value="ECO:0007669"/>
    <property type="project" value="InterPro"/>
</dbReference>
<dbReference type="GO" id="GO:0003677">
    <property type="term" value="F:DNA binding"/>
    <property type="evidence" value="ECO:0007669"/>
    <property type="project" value="UniProtKB-KW"/>
</dbReference>
<dbReference type="Pfam" id="PF00136">
    <property type="entry name" value="DNA_pol_B"/>
    <property type="match status" value="1"/>
</dbReference>
<keyword evidence="6" id="KW-0238">DNA-binding</keyword>
<dbReference type="Gene3D" id="3.30.420.10">
    <property type="entry name" value="Ribonuclease H-like superfamily/Ribonuclease H"/>
    <property type="match status" value="1"/>
</dbReference>
<gene>
    <name evidence="10" type="ORF">A3F84_28940</name>
</gene>
<dbReference type="InterPro" id="IPR043502">
    <property type="entry name" value="DNA/RNA_pol_sf"/>
</dbReference>
<sequence>MNREEGILAVELAGGSRVRLYTASGSREEAFEPWLLVESPEVRADLGGVTSISGLRGGGEFRHLVRFRAWSDFLNARDRLTNDRVPHFRLNSPVQQYLILTGKTLFRGMRYADVRRMQLDVETLSLDPADPEGRVVLIAVSDTAGFEEVVDGRRLSEAEMLGRLNRIVAERDPSVIEGHNLFDFDLPYLSARAAACGVRLTWGRDGSDLRLHEGTRRFKVGAKNPPYRPAYVYGRHILDTYQQVQRYDVGGRMESYGLKSVVRDLGLEREGRAFVAGGDIREVWRTDPERLIAYALDDVRDVRALSEVVAPTEFYQTQILPYTFQDEALSGTGEKINALLIGVYLRRGLAIPRPRPSQEFPGGYTALRAVGLFRRVVKADVESLYPSIMLTYKIRPITDTEDVFLPMLERLTRRRLEAKAQMRSASGAERAYWDGLQGSYKVLINSFYGYLGYAQANFNDYDAARQVTERGQEIALKVVELLEGRGAKILEVDTDGVYFVAPPGVDYEEAERRLVEEVSGALPEGIHLSHDGRYRGMISLKAKNYVLLDYEGRLILKGSSLRSRRDERVFRDLISQMALKLVDGQAEEAGRAYRELA</sequence>
<evidence type="ECO:0000259" key="8">
    <source>
        <dbReference type="Pfam" id="PF00136"/>
    </source>
</evidence>
<feature type="domain" description="DNA-directed DNA polymerase family B multifunctional" evidence="8">
    <location>
        <begin position="406"/>
        <end position="582"/>
    </location>
</feature>
<dbReference type="AlphaFoldDB" id="A0A1F6C989"/>
<dbReference type="InterPro" id="IPR006134">
    <property type="entry name" value="DNA-dir_DNA_pol_B_multi_dom"/>
</dbReference>
<evidence type="ECO:0000256" key="5">
    <source>
        <dbReference type="ARBA" id="ARBA00022932"/>
    </source>
</evidence>
<comment type="similarity">
    <text evidence="1">Belongs to the DNA polymerase type-B family.</text>
</comment>
<evidence type="ECO:0000256" key="7">
    <source>
        <dbReference type="ARBA" id="ARBA00049244"/>
    </source>
</evidence>
<comment type="catalytic activity">
    <reaction evidence="7">
        <text>DNA(n) + a 2'-deoxyribonucleoside 5'-triphosphate = DNA(n+1) + diphosphate</text>
        <dbReference type="Rhea" id="RHEA:22508"/>
        <dbReference type="Rhea" id="RHEA-COMP:17339"/>
        <dbReference type="Rhea" id="RHEA-COMP:17340"/>
        <dbReference type="ChEBI" id="CHEBI:33019"/>
        <dbReference type="ChEBI" id="CHEBI:61560"/>
        <dbReference type="ChEBI" id="CHEBI:173112"/>
        <dbReference type="EC" id="2.7.7.7"/>
    </reaction>
</comment>
<dbReference type="SUPFAM" id="SSF56672">
    <property type="entry name" value="DNA/RNA polymerases"/>
    <property type="match status" value="1"/>
</dbReference>
<evidence type="ECO:0000313" key="11">
    <source>
        <dbReference type="Proteomes" id="UP000178606"/>
    </source>
</evidence>
<evidence type="ECO:0000256" key="4">
    <source>
        <dbReference type="ARBA" id="ARBA00022695"/>
    </source>
</evidence>
<dbReference type="EC" id="2.7.7.7" evidence="2"/>
<protein>
    <recommendedName>
        <fullName evidence="2">DNA-directed DNA polymerase</fullName>
        <ecNumber evidence="2">2.7.7.7</ecNumber>
    </recommendedName>
</protein>
<keyword evidence="5" id="KW-0239">DNA-directed DNA polymerase</keyword>
<evidence type="ECO:0000256" key="1">
    <source>
        <dbReference type="ARBA" id="ARBA00005755"/>
    </source>
</evidence>
<dbReference type="GO" id="GO:0003887">
    <property type="term" value="F:DNA-directed DNA polymerase activity"/>
    <property type="evidence" value="ECO:0007669"/>
    <property type="project" value="UniProtKB-KW"/>
</dbReference>
<proteinExistence type="inferred from homology"/>
<dbReference type="InterPro" id="IPR023211">
    <property type="entry name" value="DNA_pol_palm_dom_sf"/>
</dbReference>
<evidence type="ECO:0000256" key="2">
    <source>
        <dbReference type="ARBA" id="ARBA00012417"/>
    </source>
</evidence>
<organism evidence="10 11">
    <name type="scientific">Handelsmanbacteria sp. (strain RIFCSPLOWO2_12_FULL_64_10)</name>
    <dbReference type="NCBI Taxonomy" id="1817868"/>
    <lineage>
        <taxon>Bacteria</taxon>
        <taxon>Candidatus Handelsmaniibacteriota</taxon>
    </lineage>
</organism>
<dbReference type="InterPro" id="IPR036397">
    <property type="entry name" value="RNaseH_sf"/>
</dbReference>